<proteinExistence type="predicted"/>
<evidence type="ECO:0000256" key="1">
    <source>
        <dbReference type="ARBA" id="ARBA00001947"/>
    </source>
</evidence>
<dbReference type="EMBL" id="JBIYDN010000013">
    <property type="protein sequence ID" value="MFK4444201.1"/>
    <property type="molecule type" value="Genomic_DNA"/>
</dbReference>
<keyword evidence="2" id="KW-0479">Metal-binding</keyword>
<dbReference type="PANTHER" id="PTHR37326">
    <property type="entry name" value="BLL3975 PROTEIN"/>
    <property type="match status" value="1"/>
</dbReference>
<evidence type="ECO:0000259" key="5">
    <source>
        <dbReference type="Pfam" id="PF24827"/>
    </source>
</evidence>
<organism evidence="6 7">
    <name type="scientific">Caballeronia udeis</name>
    <dbReference type="NCBI Taxonomy" id="1232866"/>
    <lineage>
        <taxon>Bacteria</taxon>
        <taxon>Pseudomonadati</taxon>
        <taxon>Pseudomonadota</taxon>
        <taxon>Betaproteobacteria</taxon>
        <taxon>Burkholderiales</taxon>
        <taxon>Burkholderiaceae</taxon>
        <taxon>Caballeronia</taxon>
    </lineage>
</organism>
<dbReference type="RefSeq" id="WP_404609227.1">
    <property type="nucleotide sequence ID" value="NZ_JBIYDN010000013.1"/>
</dbReference>
<keyword evidence="3" id="KW-0378">Hydrolase</keyword>
<evidence type="ECO:0000313" key="6">
    <source>
        <dbReference type="EMBL" id="MFK4444201.1"/>
    </source>
</evidence>
<dbReference type="Pfam" id="PF24827">
    <property type="entry name" value="AstE_AspA_cat"/>
    <property type="match status" value="1"/>
</dbReference>
<dbReference type="PIRSF" id="PIRSF039012">
    <property type="entry name" value="ASP"/>
    <property type="match status" value="1"/>
</dbReference>
<comment type="cofactor">
    <cofactor evidence="1">
        <name>Zn(2+)</name>
        <dbReference type="ChEBI" id="CHEBI:29105"/>
    </cofactor>
</comment>
<name>A0ABW8MKK3_9BURK</name>
<comment type="caution">
    <text evidence="6">The sequence shown here is derived from an EMBL/GenBank/DDBJ whole genome shotgun (WGS) entry which is preliminary data.</text>
</comment>
<dbReference type="InterPro" id="IPR043795">
    <property type="entry name" value="N-alpha-Ac-DABA-like"/>
</dbReference>
<dbReference type="SUPFAM" id="SSF53187">
    <property type="entry name" value="Zn-dependent exopeptidases"/>
    <property type="match status" value="1"/>
</dbReference>
<keyword evidence="7" id="KW-1185">Reference proteome</keyword>
<dbReference type="Gene3D" id="3.40.630.10">
    <property type="entry name" value="Zn peptidases"/>
    <property type="match status" value="1"/>
</dbReference>
<evidence type="ECO:0000256" key="2">
    <source>
        <dbReference type="ARBA" id="ARBA00022723"/>
    </source>
</evidence>
<evidence type="ECO:0000256" key="3">
    <source>
        <dbReference type="ARBA" id="ARBA00022801"/>
    </source>
</evidence>
<dbReference type="PANTHER" id="PTHR37326:SF1">
    <property type="entry name" value="BLL3975 PROTEIN"/>
    <property type="match status" value="1"/>
</dbReference>
<gene>
    <name evidence="6" type="ORF">ABH943_004223</name>
</gene>
<dbReference type="InterPro" id="IPR053138">
    <property type="entry name" value="N-alpha-Ac-DABA_deacetylase"/>
</dbReference>
<reference evidence="6 7" key="1">
    <citation type="submission" date="2024-11" db="EMBL/GenBank/DDBJ databases">
        <title>Using genomics to understand microbial adaptation to soil warming.</title>
        <authorList>
            <person name="Deangelis K.M. PhD."/>
        </authorList>
    </citation>
    <scope>NUCLEOTIDE SEQUENCE [LARGE SCALE GENOMIC DNA]</scope>
    <source>
        <strain evidence="6 7">GAS97</strain>
    </source>
</reference>
<protein>
    <submittedName>
        <fullName evidence="6">Deacylase</fullName>
    </submittedName>
</protein>
<evidence type="ECO:0000256" key="4">
    <source>
        <dbReference type="ARBA" id="ARBA00022833"/>
    </source>
</evidence>
<dbReference type="InterPro" id="IPR055438">
    <property type="entry name" value="AstE_AspA_cat"/>
</dbReference>
<feature type="domain" description="Succinylglutamate desuccinylase/Aspartoacylase catalytic" evidence="5">
    <location>
        <begin position="58"/>
        <end position="224"/>
    </location>
</feature>
<keyword evidence="4" id="KW-0862">Zinc</keyword>
<evidence type="ECO:0000313" key="7">
    <source>
        <dbReference type="Proteomes" id="UP001620514"/>
    </source>
</evidence>
<dbReference type="Proteomes" id="UP001620514">
    <property type="component" value="Unassembled WGS sequence"/>
</dbReference>
<accession>A0ABW8MKK3</accession>
<sequence length="369" mass="39514">MKHKRAATEVRQDVLLALGDPLPSGGKTAGFIKVPYSSNTSAYGFIPVPFVVAGPATGPKALLMAGTYGDEAECQIALAQVARELDPAQLQGQVIILPMTNEPAARAGMRNSPIDNVSLGRSYPGDVFGSPTEVIAQYVERFLMPQCDVVVDVHSGGNSLNYLPCVMTIAHADRTEMNRRLALAFAFGAPLVLISHSFEERNSSGAAKRAGTVRIGTEISGDATISMTLEGVANVLRWAGILKTDEEDKTPEAHGCEVLEVHPENDYVYALSSGMFASAVRLGAVVKTGDCAGYIHDTSRPLAEPDEVHFMSAGKVVCVRPSGHAQRGDCLMHLATDPDRQTAEQITSIERAFWGANQSHSRGKQTPRR</sequence>